<dbReference type="RefSeq" id="WP_251803150.1">
    <property type="nucleotide sequence ID" value="NZ_JAMQOL010000059.1"/>
</dbReference>
<organism evidence="2 3">
    <name type="scientific">Paractinoplanes hotanensis</name>
    <dbReference type="NCBI Taxonomy" id="2906497"/>
    <lineage>
        <taxon>Bacteria</taxon>
        <taxon>Bacillati</taxon>
        <taxon>Actinomycetota</taxon>
        <taxon>Actinomycetes</taxon>
        <taxon>Micromonosporales</taxon>
        <taxon>Micromonosporaceae</taxon>
        <taxon>Paractinoplanes</taxon>
    </lineage>
</organism>
<dbReference type="Pfam" id="PF13449">
    <property type="entry name" value="Phytase-like"/>
    <property type="match status" value="1"/>
</dbReference>
<reference evidence="2 3" key="1">
    <citation type="submission" date="2022-06" db="EMBL/GenBank/DDBJ databases">
        <title>Actinoplanes abujensis sp. nov., isolated from Nigerian arid soil.</title>
        <authorList>
            <person name="Ding P."/>
        </authorList>
    </citation>
    <scope>NUCLEOTIDE SEQUENCE [LARGE SCALE GENOMIC DNA]</scope>
    <source>
        <strain evidence="3">TRM88002</strain>
    </source>
</reference>
<dbReference type="Proteomes" id="UP001523216">
    <property type="component" value="Unassembled WGS sequence"/>
</dbReference>
<evidence type="ECO:0000259" key="1">
    <source>
        <dbReference type="Pfam" id="PF13449"/>
    </source>
</evidence>
<evidence type="ECO:0000313" key="3">
    <source>
        <dbReference type="Proteomes" id="UP001523216"/>
    </source>
</evidence>
<dbReference type="EMBL" id="JAMQOL010000059">
    <property type="protein sequence ID" value="MCM4083451.1"/>
    <property type="molecule type" value="Genomic_DNA"/>
</dbReference>
<feature type="domain" description="Phytase-like" evidence="1">
    <location>
        <begin position="33"/>
        <end position="296"/>
    </location>
</feature>
<dbReference type="InterPro" id="IPR027372">
    <property type="entry name" value="Phytase-like_dom"/>
</dbReference>
<comment type="caution">
    <text evidence="2">The sequence shown here is derived from an EMBL/GenBank/DDBJ whole genome shotgun (WGS) entry which is preliminary data.</text>
</comment>
<accession>A0ABT0YBL4</accession>
<evidence type="ECO:0000313" key="2">
    <source>
        <dbReference type="EMBL" id="MCM4083451.1"/>
    </source>
</evidence>
<proteinExistence type="predicted"/>
<protein>
    <submittedName>
        <fullName evidence="2">Esterase-like activity of phytase family protein</fullName>
    </submittedName>
</protein>
<keyword evidence="3" id="KW-1185">Reference proteome</keyword>
<gene>
    <name evidence="2" type="ORF">LXN57_38480</name>
</gene>
<sequence length="316" mass="34819">MSQSYSDSSGKNWIRLESYTDHLDKTTFQEEVVGGFSGLTKAPDGRIGAVSDRSVMFYLDAETLDPVQAIRLRDELRQRVDCEAVTIDQGNILIATEKPEILRYDAAGKMLGILPMPSRYRVTPVGDARLNEVFEGMTLLDDFTLVASLENSLLTDEKGLLRFQCWERSDATAEFKPTTQYCYQVEPGLLVSDIAATGDGRLLVLERGFDKATGNIVRLYLTDFTGVGDVSEIAELEAGAPVLPKQLLGDLADLPPSGAVAKQPQKNPLMQNYEAMAVTEHLADGSIRLLVASDDNDSEVQITRFLRLRIELPDPA</sequence>
<name>A0ABT0YBL4_9ACTN</name>